<name>A0A329QCD0_9ACTN</name>
<evidence type="ECO:0000256" key="1">
    <source>
        <dbReference type="ARBA" id="ARBA00023118"/>
    </source>
</evidence>
<gene>
    <name evidence="5" type="ORF">DPM12_19790</name>
</gene>
<feature type="compositionally biased region" description="Polar residues" evidence="3">
    <location>
        <begin position="89"/>
        <end position="104"/>
    </location>
</feature>
<feature type="region of interest" description="Disordered" evidence="3">
    <location>
        <begin position="534"/>
        <end position="555"/>
    </location>
</feature>
<protein>
    <submittedName>
        <fullName evidence="5">TIGR03986 family CRISPR-associated RAMP protein</fullName>
    </submittedName>
</protein>
<dbReference type="CDD" id="cd09726">
    <property type="entry name" value="RAMP_I_III"/>
    <property type="match status" value="1"/>
</dbReference>
<dbReference type="Pfam" id="PF03787">
    <property type="entry name" value="RAMPs"/>
    <property type="match status" value="1"/>
</dbReference>
<evidence type="ECO:0000313" key="5">
    <source>
        <dbReference type="EMBL" id="RAW10040.1"/>
    </source>
</evidence>
<comment type="subunit">
    <text evidence="2">Part of the Csm effector complex that includes Cas10, Csm2, Csm3, Csm4 and Csm5.</text>
</comment>
<evidence type="ECO:0000256" key="3">
    <source>
        <dbReference type="SAM" id="MobiDB-lite"/>
    </source>
</evidence>
<feature type="compositionally biased region" description="Basic and acidic residues" evidence="3">
    <location>
        <begin position="537"/>
        <end position="548"/>
    </location>
</feature>
<dbReference type="EMBL" id="QMIG01000031">
    <property type="protein sequence ID" value="RAW10040.1"/>
    <property type="molecule type" value="Genomic_DNA"/>
</dbReference>
<dbReference type="InterPro" id="IPR005537">
    <property type="entry name" value="RAMP_III_fam"/>
</dbReference>
<feature type="compositionally biased region" description="Basic and acidic residues" evidence="3">
    <location>
        <begin position="154"/>
        <end position="174"/>
    </location>
</feature>
<feature type="region of interest" description="Disordered" evidence="3">
    <location>
        <begin position="641"/>
        <end position="693"/>
    </location>
</feature>
<sequence>MSNEKDTSTGTRTAPYRFIPLDDHVEPIEDGETQPWRRHDEYLPGHLHGRIAVTFRTLTPLFVGSATDKPENASRSNTDDTCDVDKNARTGTEAGTANSDQPQMSAHRPDGRPIIPGSSWRGAIRAVHQILTASAMRGVREDCRDGRVIVEPKRESAQHYRQRMTDGKGKDAKPRARGGILKQKGDRWVVQPGKIHRIMWPTLAGALGMEDRGEKEAPDPAELRDRCAKPELLDALWYARVEPDLDRRSRSVIKELIRPVDDGDRPDGDQVIEVRLALVGTSPSTENKRKTTQRLGYAVQPRGSREIEVTNRVEQVNEQLDRIADSAFYERNYGSGVHLRDGEVVFYTEKGDQVVTLGRTPYHRIPHTVTPWELLSPEHRETVLDRTRAIFGTVDTKDDNKGFLGPIASRLRFTDLVSSWDPDVLQSPWETPKKVALLQPHDTHGEHYLAAGSYFGPPEQAELAGYKIYPHQCKLAWDDGTNDTSRDEDAAHLSYIQPVKKGLRFSGYLEFWNLTQKELDLLLLALTLDQPEIGDNGEGRSDAEDRATGPDGGPVRAHKFGGAQSLGLGSVALDECRVEFFDPGQFYRGWQATPFVPAPGYVREHVEAARECLGAECKAVRSERLRNVRQAFSWAKRPFDDDALKVMPPDSNGWTSEERLPRFGSDQAKEARGQPPSRRDDGGGNRRRSGRQR</sequence>
<reference evidence="5 6" key="1">
    <citation type="submission" date="2018-06" db="EMBL/GenBank/DDBJ databases">
        <title>Phytoactinopolyspora halophila sp. nov., a novel halophilic actinomycete isolated from a saline soil in China.</title>
        <authorList>
            <person name="Tang S.-K."/>
        </authorList>
    </citation>
    <scope>NUCLEOTIDE SEQUENCE [LARGE SCALE GENOMIC DNA]</scope>
    <source>
        <strain evidence="5 6">YIM 96934</strain>
    </source>
</reference>
<feature type="region of interest" description="Disordered" evidence="3">
    <location>
        <begin position="64"/>
        <end position="113"/>
    </location>
</feature>
<evidence type="ECO:0000259" key="4">
    <source>
        <dbReference type="Pfam" id="PF03787"/>
    </source>
</evidence>
<accession>A0A329QCD0</accession>
<keyword evidence="1" id="KW-0051">Antiviral defense</keyword>
<dbReference type="NCBIfam" id="TIGR03986">
    <property type="entry name" value="TIGR03986 family CRISPR-associated RAMP protein"/>
    <property type="match status" value="1"/>
</dbReference>
<feature type="region of interest" description="Disordered" evidence="3">
    <location>
        <begin position="154"/>
        <end position="176"/>
    </location>
</feature>
<evidence type="ECO:0000256" key="2">
    <source>
        <dbReference type="ARBA" id="ARBA00093789"/>
    </source>
</evidence>
<evidence type="ECO:0000313" key="6">
    <source>
        <dbReference type="Proteomes" id="UP000250462"/>
    </source>
</evidence>
<feature type="compositionally biased region" description="Basic and acidic residues" evidence="3">
    <location>
        <begin position="656"/>
        <end position="684"/>
    </location>
</feature>
<dbReference type="GO" id="GO:0051607">
    <property type="term" value="P:defense response to virus"/>
    <property type="evidence" value="ECO:0007669"/>
    <property type="project" value="UniProtKB-KW"/>
</dbReference>
<dbReference type="OrthoDB" id="5362408at2"/>
<feature type="domain" description="CRISPR type III-associated protein" evidence="4">
    <location>
        <begin position="54"/>
        <end position="126"/>
    </location>
</feature>
<organism evidence="5 6">
    <name type="scientific">Phytoactinopolyspora halophila</name>
    <dbReference type="NCBI Taxonomy" id="1981511"/>
    <lineage>
        <taxon>Bacteria</taxon>
        <taxon>Bacillati</taxon>
        <taxon>Actinomycetota</taxon>
        <taxon>Actinomycetes</taxon>
        <taxon>Jiangellales</taxon>
        <taxon>Jiangellaceae</taxon>
        <taxon>Phytoactinopolyspora</taxon>
    </lineage>
</organism>
<comment type="caution">
    <text evidence="5">The sequence shown here is derived from an EMBL/GenBank/DDBJ whole genome shotgun (WGS) entry which is preliminary data.</text>
</comment>
<dbReference type="InterPro" id="IPR023825">
    <property type="entry name" value="CRISPR-assoc_RAMP_BGP1436"/>
</dbReference>
<dbReference type="AlphaFoldDB" id="A0A329QCD0"/>
<proteinExistence type="predicted"/>
<dbReference type="Proteomes" id="UP000250462">
    <property type="component" value="Unassembled WGS sequence"/>
</dbReference>
<keyword evidence="6" id="KW-1185">Reference proteome</keyword>